<dbReference type="EMBL" id="JAPTMY010000016">
    <property type="protein sequence ID" value="MCZ0858058.1"/>
    <property type="molecule type" value="Genomic_DNA"/>
</dbReference>
<reference evidence="1" key="1">
    <citation type="submission" date="2022-10" db="EMBL/GenBank/DDBJ databases">
        <title>Genome sequence of Actinomyces israelii ATCC 10048.</title>
        <authorList>
            <person name="Watt R.M."/>
            <person name="Tong W.M."/>
        </authorList>
    </citation>
    <scope>NUCLEOTIDE SEQUENCE</scope>
    <source>
        <strain evidence="1">ATCC 10048</strain>
    </source>
</reference>
<gene>
    <name evidence="1" type="ORF">OHJ16_08370</name>
</gene>
<organism evidence="1 2">
    <name type="scientific">Actinomyces israelii</name>
    <dbReference type="NCBI Taxonomy" id="1659"/>
    <lineage>
        <taxon>Bacteria</taxon>
        <taxon>Bacillati</taxon>
        <taxon>Actinomycetota</taxon>
        <taxon>Actinomycetes</taxon>
        <taxon>Actinomycetales</taxon>
        <taxon>Actinomycetaceae</taxon>
        <taxon>Actinomyces</taxon>
    </lineage>
</organism>
<sequence>MRSVQMQETELTQAEVEDSEPLVCYERSLYHYLRRNKGISSFYWLYADRHNHLQHVPMQNEALQFHYDGLTSLLDRIEDERWIPRAFFVETLREMLEQGYQARAMLWTPRPDGSTYRTSSLIEGADKAGFFLTKTNEVMRRTRVHSPFDEVVGRCSFTPEGETLVGFLRMDYELEEGLRSREGMRLFSYIVKNLYGYTVEDGSLHRNSGPARYDRSACRDLLHSVEEEREKLLEIRNDKALQLRLNKHIGNKLVPLWRAWYKITADPSIALLIPPGAIDELETNRLLCADRLRRLQKWFTVMVGRQNRSSASSYINALEALTEAHERWTKTADRTFIEAICACDKVEA</sequence>
<comment type="caution">
    <text evidence="1">The sequence shown here is derived from an EMBL/GenBank/DDBJ whole genome shotgun (WGS) entry which is preliminary data.</text>
</comment>
<dbReference type="Proteomes" id="UP001072034">
    <property type="component" value="Unassembled WGS sequence"/>
</dbReference>
<accession>A0ABT4I8I2</accession>
<protein>
    <submittedName>
        <fullName evidence="1">Uncharacterized protein</fullName>
    </submittedName>
</protein>
<evidence type="ECO:0000313" key="1">
    <source>
        <dbReference type="EMBL" id="MCZ0858058.1"/>
    </source>
</evidence>
<evidence type="ECO:0000313" key="2">
    <source>
        <dbReference type="Proteomes" id="UP001072034"/>
    </source>
</evidence>
<name>A0ABT4I8I2_9ACTO</name>
<dbReference type="RefSeq" id="WP_268917532.1">
    <property type="nucleotide sequence ID" value="NZ_JAPTMY010000016.1"/>
</dbReference>
<keyword evidence="2" id="KW-1185">Reference proteome</keyword>
<proteinExistence type="predicted"/>